<keyword evidence="2" id="KW-0805">Transcription regulation</keyword>
<name>A0ABT3A0B9_9RHOB</name>
<dbReference type="InterPro" id="IPR000847">
    <property type="entry name" value="LysR_HTH_N"/>
</dbReference>
<dbReference type="PANTHER" id="PTHR30346:SF0">
    <property type="entry name" value="HCA OPERON TRANSCRIPTIONAL ACTIVATOR HCAR"/>
    <property type="match status" value="1"/>
</dbReference>
<comment type="similarity">
    <text evidence="1">Belongs to the LysR transcriptional regulatory family.</text>
</comment>
<keyword evidence="7" id="KW-1185">Reference proteome</keyword>
<dbReference type="InterPro" id="IPR005119">
    <property type="entry name" value="LysR_subst-bd"/>
</dbReference>
<accession>A0ABT3A0B9</accession>
<evidence type="ECO:0000313" key="7">
    <source>
        <dbReference type="Proteomes" id="UP001526166"/>
    </source>
</evidence>
<proteinExistence type="inferred from homology"/>
<dbReference type="SUPFAM" id="SSF53850">
    <property type="entry name" value="Periplasmic binding protein-like II"/>
    <property type="match status" value="1"/>
</dbReference>
<dbReference type="CDD" id="cd08412">
    <property type="entry name" value="PBP2_PAO1_like"/>
    <property type="match status" value="1"/>
</dbReference>
<comment type="caution">
    <text evidence="6">The sequence shown here is derived from an EMBL/GenBank/DDBJ whole genome shotgun (WGS) entry which is preliminary data.</text>
</comment>
<dbReference type="PRINTS" id="PR00039">
    <property type="entry name" value="HTHLYSR"/>
</dbReference>
<dbReference type="InterPro" id="IPR036390">
    <property type="entry name" value="WH_DNA-bd_sf"/>
</dbReference>
<sequence length="302" mass="33400">MSLTLKQIRYFVAAAETGQVSHAAMEMNISQSSVTSAVQSLENQLGVRLFERGHSGVTLTIEGARFLNHARTIMAAVDDAVRSPLGTERKESGTLRVATTYTVAGYYMPRYYARFRSNYPLITLEMHEVARDRIESGLLEGEYDIAVMLVSNIANSAEIAHETLLSSQRRLWLPTDHRLCDAKQISLQDVAREPYVMLTVDEAKQTAGRYWDHAGVVPNVIFSTSSVEAVRSMVAGGMGVTILSDMVYRPWSLEGRRLEVRTLSDEVPSMDVGLAWSRAEPLKPVAEVFRSFMTMATGGGGE</sequence>
<dbReference type="Gene3D" id="1.10.10.10">
    <property type="entry name" value="Winged helix-like DNA-binding domain superfamily/Winged helix DNA-binding domain"/>
    <property type="match status" value="1"/>
</dbReference>
<dbReference type="Pfam" id="PF03466">
    <property type="entry name" value="LysR_substrate"/>
    <property type="match status" value="1"/>
</dbReference>
<protein>
    <submittedName>
        <fullName evidence="6">LysR family transcriptional regulator</fullName>
    </submittedName>
</protein>
<reference evidence="6 7" key="1">
    <citation type="submission" date="2022-10" db="EMBL/GenBank/DDBJ databases">
        <title>Sinirhodobacter sp. nov., isolated from ocean surface sediments.</title>
        <authorList>
            <person name="He W."/>
            <person name="Wang L."/>
            <person name="Zhang D.-F."/>
        </authorList>
    </citation>
    <scope>NUCLEOTIDE SEQUENCE [LARGE SCALE GENOMIC DNA]</scope>
    <source>
        <strain evidence="6 7">WL0115</strain>
    </source>
</reference>
<dbReference type="Gene3D" id="3.40.190.10">
    <property type="entry name" value="Periplasmic binding protein-like II"/>
    <property type="match status" value="2"/>
</dbReference>
<evidence type="ECO:0000256" key="3">
    <source>
        <dbReference type="ARBA" id="ARBA00023125"/>
    </source>
</evidence>
<dbReference type="PROSITE" id="PS50931">
    <property type="entry name" value="HTH_LYSR"/>
    <property type="match status" value="1"/>
</dbReference>
<keyword evidence="4" id="KW-0804">Transcription</keyword>
<keyword evidence="3" id="KW-0238">DNA-binding</keyword>
<evidence type="ECO:0000256" key="2">
    <source>
        <dbReference type="ARBA" id="ARBA00023015"/>
    </source>
</evidence>
<dbReference type="PANTHER" id="PTHR30346">
    <property type="entry name" value="TRANSCRIPTIONAL DUAL REGULATOR HCAR-RELATED"/>
    <property type="match status" value="1"/>
</dbReference>
<feature type="domain" description="HTH lysR-type" evidence="5">
    <location>
        <begin position="3"/>
        <end position="60"/>
    </location>
</feature>
<dbReference type="EMBL" id="JAOWKW010000009">
    <property type="protein sequence ID" value="MCV2879447.1"/>
    <property type="molecule type" value="Genomic_DNA"/>
</dbReference>
<evidence type="ECO:0000313" key="6">
    <source>
        <dbReference type="EMBL" id="MCV2879447.1"/>
    </source>
</evidence>
<gene>
    <name evidence="6" type="ORF">OE699_11365</name>
</gene>
<dbReference type="Pfam" id="PF00126">
    <property type="entry name" value="HTH_1"/>
    <property type="match status" value="1"/>
</dbReference>
<evidence type="ECO:0000256" key="4">
    <source>
        <dbReference type="ARBA" id="ARBA00023163"/>
    </source>
</evidence>
<dbReference type="RefSeq" id="WP_260012203.1">
    <property type="nucleotide sequence ID" value="NZ_JAOALJ010000002.1"/>
</dbReference>
<dbReference type="Proteomes" id="UP001526166">
    <property type="component" value="Unassembled WGS sequence"/>
</dbReference>
<organism evidence="6 7">
    <name type="scientific">Sedimentimonas flavescens</name>
    <dbReference type="NCBI Taxonomy" id="2851012"/>
    <lineage>
        <taxon>Bacteria</taxon>
        <taxon>Pseudomonadati</taxon>
        <taxon>Pseudomonadota</taxon>
        <taxon>Alphaproteobacteria</taxon>
        <taxon>Rhodobacterales</taxon>
        <taxon>Rhodobacter group</taxon>
        <taxon>Sedimentimonas</taxon>
    </lineage>
</organism>
<dbReference type="SUPFAM" id="SSF46785">
    <property type="entry name" value="Winged helix' DNA-binding domain"/>
    <property type="match status" value="1"/>
</dbReference>
<evidence type="ECO:0000256" key="1">
    <source>
        <dbReference type="ARBA" id="ARBA00009437"/>
    </source>
</evidence>
<evidence type="ECO:0000259" key="5">
    <source>
        <dbReference type="PROSITE" id="PS50931"/>
    </source>
</evidence>
<dbReference type="InterPro" id="IPR036388">
    <property type="entry name" value="WH-like_DNA-bd_sf"/>
</dbReference>